<dbReference type="GO" id="GO:0046872">
    <property type="term" value="F:metal ion binding"/>
    <property type="evidence" value="ECO:0007669"/>
    <property type="project" value="UniProtKB-KW"/>
</dbReference>
<keyword evidence="7" id="KW-0411">Iron-sulfur</keyword>
<evidence type="ECO:0000256" key="7">
    <source>
        <dbReference type="ARBA" id="ARBA00023014"/>
    </source>
</evidence>
<dbReference type="EMBL" id="ACZI02000003">
    <property type="protein sequence ID" value="EFV14486.2"/>
    <property type="molecule type" value="Genomic_DNA"/>
</dbReference>
<dbReference type="Pfam" id="PF00355">
    <property type="entry name" value="Rieske"/>
    <property type="match status" value="1"/>
</dbReference>
<dbReference type="OrthoDB" id="5243643at2"/>
<name>E5XMA7_SEGRC</name>
<dbReference type="Pfam" id="PF19298">
    <property type="entry name" value="KshA_C"/>
    <property type="match status" value="1"/>
</dbReference>
<dbReference type="SUPFAM" id="SSF50022">
    <property type="entry name" value="ISP domain"/>
    <property type="match status" value="1"/>
</dbReference>
<evidence type="ECO:0000256" key="2">
    <source>
        <dbReference type="ARBA" id="ARBA00022714"/>
    </source>
</evidence>
<dbReference type="Proteomes" id="UP000004816">
    <property type="component" value="Unassembled WGS sequence"/>
</dbReference>
<dbReference type="AlphaFoldDB" id="E5XMA7"/>
<dbReference type="Gene3D" id="3.90.380.10">
    <property type="entry name" value="Naphthalene 1,2-dioxygenase Alpha Subunit, Chain A, domain 1"/>
    <property type="match status" value="1"/>
</dbReference>
<dbReference type="PANTHER" id="PTHR21266:SF60">
    <property type="entry name" value="3-KETOSTEROID-9-ALPHA-MONOOXYGENASE, OXYGENASE COMPONENT"/>
    <property type="match status" value="1"/>
</dbReference>
<dbReference type="PANTHER" id="PTHR21266">
    <property type="entry name" value="IRON-SULFUR DOMAIN CONTAINING PROTEIN"/>
    <property type="match status" value="1"/>
</dbReference>
<dbReference type="GO" id="GO:0008203">
    <property type="term" value="P:cholesterol metabolic process"/>
    <property type="evidence" value="ECO:0007669"/>
    <property type="project" value="InterPro"/>
</dbReference>
<evidence type="ECO:0000256" key="4">
    <source>
        <dbReference type="ARBA" id="ARBA00022963"/>
    </source>
</evidence>
<evidence type="ECO:0000256" key="9">
    <source>
        <dbReference type="ARBA" id="ARBA00030944"/>
    </source>
</evidence>
<dbReference type="GO" id="GO:0005737">
    <property type="term" value="C:cytoplasm"/>
    <property type="evidence" value="ECO:0007669"/>
    <property type="project" value="TreeGrafter"/>
</dbReference>
<comment type="subunit">
    <text evidence="10">Homotrimer. The two-component system 3-ketosteroid-9-alpha-monooxygenase is composed of an oxygenase component KshA and a reductase component KshB.</text>
</comment>
<feature type="domain" description="Rieske" evidence="11">
    <location>
        <begin position="8"/>
        <end position="109"/>
    </location>
</feature>
<evidence type="ECO:0000313" key="12">
    <source>
        <dbReference type="EMBL" id="EFV14486.2"/>
    </source>
</evidence>
<evidence type="ECO:0000256" key="8">
    <source>
        <dbReference type="ARBA" id="ARBA00023221"/>
    </source>
</evidence>
<dbReference type="eggNOG" id="COG4638">
    <property type="taxonomic scope" value="Bacteria"/>
</dbReference>
<dbReference type="PROSITE" id="PS51296">
    <property type="entry name" value="RIESKE"/>
    <property type="match status" value="1"/>
</dbReference>
<keyword evidence="2" id="KW-0001">2Fe-2S</keyword>
<evidence type="ECO:0000259" key="11">
    <source>
        <dbReference type="PROSITE" id="PS51296"/>
    </source>
</evidence>
<dbReference type="STRING" id="679197.HMPREF9336_00627"/>
<dbReference type="GO" id="GO:0016042">
    <property type="term" value="P:lipid catabolic process"/>
    <property type="evidence" value="ECO:0007669"/>
    <property type="project" value="UniProtKB-KW"/>
</dbReference>
<dbReference type="InterPro" id="IPR017941">
    <property type="entry name" value="Rieske_2Fe-2S"/>
</dbReference>
<gene>
    <name evidence="12" type="ORF">HMPREF9336_00627</name>
</gene>
<dbReference type="GO" id="GO:0016705">
    <property type="term" value="F:oxidoreductase activity, acting on paired donors, with incorporation or reduction of molecular oxygen"/>
    <property type="evidence" value="ECO:0007669"/>
    <property type="project" value="UniProtKB-ARBA"/>
</dbReference>
<proteinExistence type="predicted"/>
<dbReference type="InterPro" id="IPR036922">
    <property type="entry name" value="Rieske_2Fe-2S_sf"/>
</dbReference>
<evidence type="ECO:0000313" key="13">
    <source>
        <dbReference type="Proteomes" id="UP000004816"/>
    </source>
</evidence>
<keyword evidence="3" id="KW-0479">Metal-binding</keyword>
<keyword evidence="5" id="KW-0560">Oxidoreductase</keyword>
<keyword evidence="13" id="KW-1185">Reference proteome</keyword>
<keyword evidence="8" id="KW-0753">Steroid metabolism</keyword>
<sequence length="322" mass="36259">MPFVPFGWYAVLRSKELPAGKLVSLHYFGKALIAFRGPDGKPAVRDAYCPHYGAHLGGGKLVDGAVECPFHGWRFDARGACVRAPFAQRPPKVAIGGLPVLEHSGLIFVYVGPDEPTWEPAVIPEAASARFAEPIDDRVRVRIHIQEMRENIVDESHFHYIHGQAEPPVQHLQTDGGPFAEIKGRIRRRVLGRDLDNTFDCDMYGPGVMVVRTHGPTLSVTAIALTTPIDDTTSEIRMLYLLRKPARAPFLVPFYKLVFKRLAFPEVRHEMRIWDMKIHQPRPVTLPHEQGIKALRRWYQQFYPAESADSSDRTTRSASPPS</sequence>
<accession>E5XMA7</accession>
<evidence type="ECO:0000256" key="1">
    <source>
        <dbReference type="ARBA" id="ARBA00001962"/>
    </source>
</evidence>
<evidence type="ECO:0000256" key="6">
    <source>
        <dbReference type="ARBA" id="ARBA00023004"/>
    </source>
</evidence>
<comment type="cofactor">
    <cofactor evidence="1">
        <name>Fe cation</name>
        <dbReference type="ChEBI" id="CHEBI:24875"/>
    </cofactor>
</comment>
<evidence type="ECO:0000256" key="5">
    <source>
        <dbReference type="ARBA" id="ARBA00023002"/>
    </source>
</evidence>
<keyword evidence="8" id="KW-0443">Lipid metabolism</keyword>
<keyword evidence="6" id="KW-0408">Iron</keyword>
<keyword evidence="4" id="KW-0442">Lipid degradation</keyword>
<dbReference type="InterPro" id="IPR050584">
    <property type="entry name" value="Cholesterol_7-desaturase"/>
</dbReference>
<comment type="caution">
    <text evidence="12">The sequence shown here is derived from an EMBL/GenBank/DDBJ whole genome shotgun (WGS) entry which is preliminary data.</text>
</comment>
<reference evidence="12 13" key="1">
    <citation type="journal article" date="2011" name="Stand. Genomic Sci.">
        <title>High quality draft genome sequence of Segniliparus rugosus CDC 945(T)= (ATCC BAA-974(T)).</title>
        <authorList>
            <person name="Earl A.M."/>
            <person name="Desjardins C.A."/>
            <person name="Fitzgerald M.G."/>
            <person name="Arachchi H.M."/>
            <person name="Zeng Q."/>
            <person name="Mehta T."/>
            <person name="Griggs A."/>
            <person name="Birren B.W."/>
            <person name="Toney N.C."/>
            <person name="Carr J."/>
            <person name="Posey J."/>
            <person name="Butler W.R."/>
        </authorList>
    </citation>
    <scope>NUCLEOTIDE SEQUENCE [LARGE SCALE GENOMIC DNA]</scope>
    <source>
        <strain evidence="13">ATCC BAA-974 / DSM 45345 / CCUG 50838 / CIP 108380 / JCM 13579 / CDC 945</strain>
    </source>
</reference>
<dbReference type="HOGENOM" id="CLU_037178_1_0_11"/>
<dbReference type="Gene3D" id="2.102.10.10">
    <property type="entry name" value="Rieske [2Fe-2S] iron-sulphur domain"/>
    <property type="match status" value="1"/>
</dbReference>
<evidence type="ECO:0000256" key="3">
    <source>
        <dbReference type="ARBA" id="ARBA00022723"/>
    </source>
</evidence>
<dbReference type="GO" id="GO:0051537">
    <property type="term" value="F:2 iron, 2 sulfur cluster binding"/>
    <property type="evidence" value="ECO:0007669"/>
    <property type="project" value="UniProtKB-KW"/>
</dbReference>
<evidence type="ECO:0000256" key="10">
    <source>
        <dbReference type="ARBA" id="ARBA00046982"/>
    </source>
</evidence>
<dbReference type="InterPro" id="IPR045605">
    <property type="entry name" value="KshA-like_C"/>
</dbReference>
<protein>
    <recommendedName>
        <fullName evidence="9">Rieske-type oxygenase</fullName>
    </recommendedName>
</protein>
<dbReference type="GO" id="GO:0004497">
    <property type="term" value="F:monooxygenase activity"/>
    <property type="evidence" value="ECO:0007669"/>
    <property type="project" value="UniProtKB-ARBA"/>
</dbReference>
<dbReference type="SUPFAM" id="SSF55961">
    <property type="entry name" value="Bet v1-like"/>
    <property type="match status" value="1"/>
</dbReference>
<dbReference type="CDD" id="cd03469">
    <property type="entry name" value="Rieske_RO_Alpha_N"/>
    <property type="match status" value="1"/>
</dbReference>
<organism evidence="12 13">
    <name type="scientific">Segniliparus rugosus (strain ATCC BAA-974 / DSM 45345 / CCUG 50838 / CIP 108380 / JCM 13579 / CDC 945)</name>
    <dbReference type="NCBI Taxonomy" id="679197"/>
    <lineage>
        <taxon>Bacteria</taxon>
        <taxon>Bacillati</taxon>
        <taxon>Actinomycetota</taxon>
        <taxon>Actinomycetes</taxon>
        <taxon>Mycobacteriales</taxon>
        <taxon>Segniliparaceae</taxon>
        <taxon>Segniliparus</taxon>
    </lineage>
</organism>